<keyword evidence="4 10" id="KW-0347">Helicase</keyword>
<dbReference type="Gene3D" id="3.40.50.300">
    <property type="entry name" value="P-loop containing nucleotide triphosphate hydrolases"/>
    <property type="match status" value="2"/>
</dbReference>
<organism evidence="12 13">
    <name type="scientific">Bacillus albus</name>
    <dbReference type="NCBI Taxonomy" id="2026189"/>
    <lineage>
        <taxon>Bacteria</taxon>
        <taxon>Bacillati</taxon>
        <taxon>Bacillota</taxon>
        <taxon>Bacilli</taxon>
        <taxon>Bacillales</taxon>
        <taxon>Bacillaceae</taxon>
        <taxon>Bacillus</taxon>
        <taxon>Bacillus cereus group</taxon>
    </lineage>
</organism>
<dbReference type="GO" id="GO:0016887">
    <property type="term" value="F:ATP hydrolysis activity"/>
    <property type="evidence" value="ECO:0007669"/>
    <property type="project" value="RHEA"/>
</dbReference>
<evidence type="ECO:0000259" key="11">
    <source>
        <dbReference type="PROSITE" id="PS51198"/>
    </source>
</evidence>
<comment type="similarity">
    <text evidence="1">Belongs to the helicase family. UvrD subfamily.</text>
</comment>
<evidence type="ECO:0000256" key="8">
    <source>
        <dbReference type="ARBA" id="ARBA00034808"/>
    </source>
</evidence>
<dbReference type="PANTHER" id="PTHR11070">
    <property type="entry name" value="UVRD / RECB / PCRA DNA HELICASE FAMILY MEMBER"/>
    <property type="match status" value="1"/>
</dbReference>
<evidence type="ECO:0000256" key="2">
    <source>
        <dbReference type="ARBA" id="ARBA00022741"/>
    </source>
</evidence>
<dbReference type="SUPFAM" id="SSF52540">
    <property type="entry name" value="P-loop containing nucleoside triphosphate hydrolases"/>
    <property type="match status" value="1"/>
</dbReference>
<keyword evidence="6" id="KW-0413">Isomerase</keyword>
<sequence>MENKLESTEITLTKQQQDIVDYTGNEILIRGIAGSGKTLVLLKKAKQTALKYPNEKVVIFTYAGSLSNATKFLIEKYNLPNLEVKTFHSWAFGAYCKVMKKKPIITQKYKQEEFLKEAIKGLASLDHRFVKNDDYFDFLKDEIQWIKGKNITTLSDYLKADRRGRGTNTRVTMNDREIIYQVFDQYNKKKNYLLDFDDLAVVLMKNPAIFPDSIKYDHIFIDEAQDLQQVQLQALKQIARKSFIVAADKGQKIYKTSFTWKEIGLNVTGNRTKILKESYRSTKQIIQLAASLQQNDMIIHDEEYVIPNLPEREGPIPYLMNCKNAESQDREVIKSVKQIIEQAPNCTIGILYREGSSRNSAKFRMQRALNDAGIPSEDIREKGNPHTPGVKLCTFHSAKGLEFDFVYIIDLIEPTRIPDEDKEENYWEIERRLLYVSITRACRHLQLFTYSDTLRLVKELDSEFYKSFTL</sequence>
<protein>
    <recommendedName>
        <fullName evidence="8">DNA 3'-5' helicase</fullName>
        <ecNumber evidence="8">5.6.2.4</ecNumber>
    </recommendedName>
</protein>
<evidence type="ECO:0000256" key="4">
    <source>
        <dbReference type="ARBA" id="ARBA00022806"/>
    </source>
</evidence>
<dbReference type="PROSITE" id="PS51198">
    <property type="entry name" value="UVRD_HELICASE_ATP_BIND"/>
    <property type="match status" value="1"/>
</dbReference>
<dbReference type="Pfam" id="PF00580">
    <property type="entry name" value="UvrD-helicase"/>
    <property type="match status" value="1"/>
</dbReference>
<evidence type="ECO:0000256" key="6">
    <source>
        <dbReference type="ARBA" id="ARBA00023235"/>
    </source>
</evidence>
<dbReference type="GO" id="GO:0003677">
    <property type="term" value="F:DNA binding"/>
    <property type="evidence" value="ECO:0007669"/>
    <property type="project" value="UniProtKB-KW"/>
</dbReference>
<dbReference type="PANTHER" id="PTHR11070:SF45">
    <property type="entry name" value="DNA 3'-5' HELICASE"/>
    <property type="match status" value="1"/>
</dbReference>
<dbReference type="AlphaFoldDB" id="A0A1J9U372"/>
<dbReference type="InterPro" id="IPR014016">
    <property type="entry name" value="UvrD-like_ATP-bd"/>
</dbReference>
<feature type="domain" description="UvrD-like helicase ATP-binding" evidence="11">
    <location>
        <begin position="10"/>
        <end position="295"/>
    </location>
</feature>
<keyword evidence="2 10" id="KW-0547">Nucleotide-binding</keyword>
<dbReference type="InterPro" id="IPR013986">
    <property type="entry name" value="DExx_box_DNA_helicase_dom_sf"/>
</dbReference>
<dbReference type="GO" id="GO:0000725">
    <property type="term" value="P:recombinational repair"/>
    <property type="evidence" value="ECO:0007669"/>
    <property type="project" value="TreeGrafter"/>
</dbReference>
<dbReference type="InterPro" id="IPR014017">
    <property type="entry name" value="DNA_helicase_UvrD-like_C"/>
</dbReference>
<evidence type="ECO:0000313" key="13">
    <source>
        <dbReference type="Proteomes" id="UP000181873"/>
    </source>
</evidence>
<evidence type="ECO:0000256" key="3">
    <source>
        <dbReference type="ARBA" id="ARBA00022801"/>
    </source>
</evidence>
<evidence type="ECO:0000256" key="7">
    <source>
        <dbReference type="ARBA" id="ARBA00034617"/>
    </source>
</evidence>
<accession>A0A1J9U372</accession>
<dbReference type="GO" id="GO:0005524">
    <property type="term" value="F:ATP binding"/>
    <property type="evidence" value="ECO:0007669"/>
    <property type="project" value="UniProtKB-UniRule"/>
</dbReference>
<keyword evidence="5 10" id="KW-0067">ATP-binding</keyword>
<dbReference type="InterPro" id="IPR027417">
    <property type="entry name" value="P-loop_NTPase"/>
</dbReference>
<dbReference type="InterPro" id="IPR000212">
    <property type="entry name" value="DNA_helicase_UvrD/REP"/>
</dbReference>
<name>A0A1J9U372_9BACI</name>
<evidence type="ECO:0000256" key="5">
    <source>
        <dbReference type="ARBA" id="ARBA00022840"/>
    </source>
</evidence>
<evidence type="ECO:0000256" key="9">
    <source>
        <dbReference type="ARBA" id="ARBA00048988"/>
    </source>
</evidence>
<dbReference type="GO" id="GO:0043138">
    <property type="term" value="F:3'-5' DNA helicase activity"/>
    <property type="evidence" value="ECO:0007669"/>
    <property type="project" value="UniProtKB-EC"/>
</dbReference>
<comment type="catalytic activity">
    <reaction evidence="7">
        <text>Couples ATP hydrolysis with the unwinding of duplex DNA by translocating in the 3'-5' direction.</text>
        <dbReference type="EC" id="5.6.2.4"/>
    </reaction>
</comment>
<evidence type="ECO:0000313" key="12">
    <source>
        <dbReference type="EMBL" id="OJD63643.1"/>
    </source>
</evidence>
<proteinExistence type="inferred from homology"/>
<dbReference type="EMBL" id="MAOE01000090">
    <property type="protein sequence ID" value="OJD63643.1"/>
    <property type="molecule type" value="Genomic_DNA"/>
</dbReference>
<dbReference type="EC" id="5.6.2.4" evidence="8"/>
<dbReference type="Pfam" id="PF13361">
    <property type="entry name" value="UvrD_C"/>
    <property type="match status" value="1"/>
</dbReference>
<dbReference type="Proteomes" id="UP000181873">
    <property type="component" value="Unassembled WGS sequence"/>
</dbReference>
<reference evidence="12 13" key="1">
    <citation type="submission" date="2016-06" db="EMBL/GenBank/DDBJ databases">
        <title>First insights into the genetic diversity and population structure of in the Bacillus cereus group bacteria from diverse marine environments.</title>
        <authorList>
            <person name="Liu Y."/>
            <person name="Lai Q."/>
            <person name="Shao Z."/>
        </authorList>
    </citation>
    <scope>NUCLEOTIDE SEQUENCE [LARGE SCALE GENOMIC DNA]</scope>
    <source>
        <strain evidence="12 13">N35-10-2</strain>
    </source>
</reference>
<evidence type="ECO:0000256" key="10">
    <source>
        <dbReference type="PROSITE-ProRule" id="PRU00560"/>
    </source>
</evidence>
<keyword evidence="3 10" id="KW-0378">Hydrolase</keyword>
<dbReference type="Gene3D" id="1.10.10.160">
    <property type="match status" value="1"/>
</dbReference>
<evidence type="ECO:0000256" key="1">
    <source>
        <dbReference type="ARBA" id="ARBA00009922"/>
    </source>
</evidence>
<feature type="binding site" evidence="10">
    <location>
        <begin position="31"/>
        <end position="38"/>
    </location>
    <ligand>
        <name>ATP</name>
        <dbReference type="ChEBI" id="CHEBI:30616"/>
    </ligand>
</feature>
<gene>
    <name evidence="12" type="ORF">BAU25_12505</name>
</gene>
<comment type="caution">
    <text evidence="12">The sequence shown here is derived from an EMBL/GenBank/DDBJ whole genome shotgun (WGS) entry which is preliminary data.</text>
</comment>
<comment type="catalytic activity">
    <reaction evidence="9">
        <text>ATP + H2O = ADP + phosphate + H(+)</text>
        <dbReference type="Rhea" id="RHEA:13065"/>
        <dbReference type="ChEBI" id="CHEBI:15377"/>
        <dbReference type="ChEBI" id="CHEBI:15378"/>
        <dbReference type="ChEBI" id="CHEBI:30616"/>
        <dbReference type="ChEBI" id="CHEBI:43474"/>
        <dbReference type="ChEBI" id="CHEBI:456216"/>
        <dbReference type="EC" id="5.6.2.4"/>
    </reaction>
</comment>
<dbReference type="RefSeq" id="WP_071758278.1">
    <property type="nucleotide sequence ID" value="NZ_MAOE01000090.1"/>
</dbReference>